<dbReference type="SUPFAM" id="SSF56784">
    <property type="entry name" value="HAD-like"/>
    <property type="match status" value="1"/>
</dbReference>
<dbReference type="FunFam" id="3.40.50.1000:FF:000043">
    <property type="entry name" value="General stress response phosphoprotein phosphatase Psr1/2"/>
    <property type="match status" value="1"/>
</dbReference>
<dbReference type="GO" id="GO:0016791">
    <property type="term" value="F:phosphatase activity"/>
    <property type="evidence" value="ECO:0007669"/>
    <property type="project" value="InterPro"/>
</dbReference>
<organism evidence="3 4">
    <name type="scientific">Pichia kudriavzevii</name>
    <name type="common">Yeast</name>
    <name type="synonym">Issatchenkia orientalis</name>
    <dbReference type="NCBI Taxonomy" id="4909"/>
    <lineage>
        <taxon>Eukaryota</taxon>
        <taxon>Fungi</taxon>
        <taxon>Dikarya</taxon>
        <taxon>Ascomycota</taxon>
        <taxon>Saccharomycotina</taxon>
        <taxon>Pichiomycetes</taxon>
        <taxon>Pichiales</taxon>
        <taxon>Pichiaceae</taxon>
        <taxon>Pichia</taxon>
    </lineage>
</organism>
<evidence type="ECO:0000313" key="3">
    <source>
        <dbReference type="EMBL" id="OUT23917.1"/>
    </source>
</evidence>
<sequence>MSFLSSFLCCFEPDSSSRHQNNHRREGQHIQYRTISNHSNQRLSKTQSNLQRALTPSPTNKSHPPSGIPSSLKNSSLVDPYKNTKSSPYNMDSHQQKTMYSNINPLSSGKTSAKNSTNNNNNIGNAINNTKIVNGNAKMIDANNTAKMSTPPEYKELVEEIADSKESTESSKNDDDDIVRIHDNQTASTDEMEKPPYNSHNDSGNNTTNNNNNTNTNTNTGNYTDHNPTSEMANNIHNPISTYDPNNPLNSQINNQSFYDDQFGLDLTEILPDQTVSSTGWLLGPQPEKLKGKKCLILDLDETLVHSSFKYVRQCDFVIPVDIENQIHNVYVIKRPGVDKFLERVGQLFEIVVFTASVARYGDPLLDILDPHKTIHHRLFRDSCYNYQGNYIKNLSQMGRPLEDLIIIDNSPASYVFHPHHAVPISSWFSDSHDCELTDLLPFLEDLASSNVDDIRLVLDITL</sequence>
<dbReference type="PANTHER" id="PTHR12210">
    <property type="entry name" value="DULLARD PROTEIN PHOSPHATASE"/>
    <property type="match status" value="1"/>
</dbReference>
<feature type="compositionally biased region" description="Low complexity" evidence="1">
    <location>
        <begin position="198"/>
        <end position="220"/>
    </location>
</feature>
<dbReference type="InterPro" id="IPR036412">
    <property type="entry name" value="HAD-like_sf"/>
</dbReference>
<dbReference type="GO" id="GO:0034605">
    <property type="term" value="P:cellular response to heat"/>
    <property type="evidence" value="ECO:0007669"/>
    <property type="project" value="UniProtKB-ARBA"/>
</dbReference>
<dbReference type="GO" id="GO:0009651">
    <property type="term" value="P:response to salt stress"/>
    <property type="evidence" value="ECO:0007669"/>
    <property type="project" value="UniProtKB-ARBA"/>
</dbReference>
<feature type="domain" description="FCP1 homology" evidence="2">
    <location>
        <begin position="289"/>
        <end position="447"/>
    </location>
</feature>
<dbReference type="InterPro" id="IPR004274">
    <property type="entry name" value="FCP1_dom"/>
</dbReference>
<dbReference type="Pfam" id="PF03031">
    <property type="entry name" value="NIF"/>
    <property type="match status" value="1"/>
</dbReference>
<dbReference type="CDD" id="cd07521">
    <property type="entry name" value="HAD_FCP1-like"/>
    <property type="match status" value="1"/>
</dbReference>
<dbReference type="VEuPathDB" id="FungiDB:C5L36_0C02820"/>
<dbReference type="GO" id="GO:1904262">
    <property type="term" value="P:negative regulation of TORC1 signaling"/>
    <property type="evidence" value="ECO:0007669"/>
    <property type="project" value="UniProtKB-ARBA"/>
</dbReference>
<feature type="compositionally biased region" description="Low complexity" evidence="1">
    <location>
        <begin position="108"/>
        <end position="128"/>
    </location>
</feature>
<dbReference type="EMBL" id="NHMM01000001">
    <property type="protein sequence ID" value="OUT23917.1"/>
    <property type="molecule type" value="Genomic_DNA"/>
</dbReference>
<dbReference type="Gene3D" id="3.40.50.1000">
    <property type="entry name" value="HAD superfamily/HAD-like"/>
    <property type="match status" value="1"/>
</dbReference>
<dbReference type="Proteomes" id="UP000195871">
    <property type="component" value="Unassembled WGS sequence"/>
</dbReference>
<gene>
    <name evidence="3" type="ORF">CAS74_000291</name>
</gene>
<proteinExistence type="predicted"/>
<feature type="compositionally biased region" description="Polar residues" evidence="1">
    <location>
        <begin position="33"/>
        <end position="107"/>
    </location>
</feature>
<dbReference type="PROSITE" id="PS50969">
    <property type="entry name" value="FCP1"/>
    <property type="match status" value="1"/>
</dbReference>
<reference evidence="3 4" key="1">
    <citation type="submission" date="2017-05" db="EMBL/GenBank/DDBJ databases">
        <title>The Genome Sequence of Candida krusei Ckrusei653.</title>
        <authorList>
            <person name="Cuomo C."/>
            <person name="Forche A."/>
            <person name="Young S."/>
            <person name="Abouelleil A."/>
            <person name="Cao P."/>
            <person name="Chapman S."/>
            <person name="Cusick C."/>
            <person name="Shea T."/>
            <person name="Nusbaum C."/>
            <person name="Birren B."/>
        </authorList>
    </citation>
    <scope>NUCLEOTIDE SEQUENCE [LARGE SCALE GENOMIC DNA]</scope>
    <source>
        <strain evidence="3 4">Ckrusei653</strain>
    </source>
</reference>
<dbReference type="InterPro" id="IPR023214">
    <property type="entry name" value="HAD_sf"/>
</dbReference>
<protein>
    <recommendedName>
        <fullName evidence="2">FCP1 homology domain-containing protein</fullName>
    </recommendedName>
</protein>
<evidence type="ECO:0000259" key="2">
    <source>
        <dbReference type="PROSITE" id="PS50969"/>
    </source>
</evidence>
<dbReference type="InterPro" id="IPR011948">
    <property type="entry name" value="Dullard_phosphatase"/>
</dbReference>
<dbReference type="SMART" id="SM00577">
    <property type="entry name" value="CPDc"/>
    <property type="match status" value="1"/>
</dbReference>
<dbReference type="NCBIfam" id="TIGR02251">
    <property type="entry name" value="HIF-SF_euk"/>
    <property type="match status" value="1"/>
</dbReference>
<dbReference type="GO" id="GO:0034198">
    <property type="term" value="P:cellular response to amino acid starvation"/>
    <property type="evidence" value="ECO:0007669"/>
    <property type="project" value="UniProtKB-ARBA"/>
</dbReference>
<dbReference type="InterPro" id="IPR050365">
    <property type="entry name" value="TIM50"/>
</dbReference>
<feature type="region of interest" description="Disordered" evidence="1">
    <location>
        <begin position="184"/>
        <end position="220"/>
    </location>
</feature>
<dbReference type="AlphaFoldDB" id="A0A1Z8JTJ0"/>
<feature type="region of interest" description="Disordered" evidence="1">
    <location>
        <begin position="33"/>
        <end position="128"/>
    </location>
</feature>
<evidence type="ECO:0000313" key="4">
    <source>
        <dbReference type="Proteomes" id="UP000195871"/>
    </source>
</evidence>
<name>A0A1Z8JTJ0_PICKU</name>
<accession>A0A1Z8JTJ0</accession>
<dbReference type="GO" id="GO:0045944">
    <property type="term" value="P:positive regulation of transcription by RNA polymerase II"/>
    <property type="evidence" value="ECO:0007669"/>
    <property type="project" value="UniProtKB-ARBA"/>
</dbReference>
<evidence type="ECO:0000256" key="1">
    <source>
        <dbReference type="SAM" id="MobiDB-lite"/>
    </source>
</evidence>
<comment type="caution">
    <text evidence="3">The sequence shown here is derived from an EMBL/GenBank/DDBJ whole genome shotgun (WGS) entry which is preliminary data.</text>
</comment>